<sequence>MTPGIPQRYHTGPDLVPKSGHQINKAARKRVEPVGPTTEMAGIYARCRGREDTGSDPLGTHKPPGLHRGTGGNGGGPRSAPQSRVNAARDSPGAGGPLDTGGARWNTPAPLKISALRGALK</sequence>
<evidence type="ECO:0000256" key="1">
    <source>
        <dbReference type="SAM" id="MobiDB-lite"/>
    </source>
</evidence>
<organism evidence="2 3">
    <name type="scientific">Pleurodeles waltl</name>
    <name type="common">Iberian ribbed newt</name>
    <dbReference type="NCBI Taxonomy" id="8319"/>
    <lineage>
        <taxon>Eukaryota</taxon>
        <taxon>Metazoa</taxon>
        <taxon>Chordata</taxon>
        <taxon>Craniata</taxon>
        <taxon>Vertebrata</taxon>
        <taxon>Euteleostomi</taxon>
        <taxon>Amphibia</taxon>
        <taxon>Batrachia</taxon>
        <taxon>Caudata</taxon>
        <taxon>Salamandroidea</taxon>
        <taxon>Salamandridae</taxon>
        <taxon>Pleurodelinae</taxon>
        <taxon>Pleurodeles</taxon>
    </lineage>
</organism>
<dbReference type="EMBL" id="JANPWB010000008">
    <property type="protein sequence ID" value="KAJ1162047.1"/>
    <property type="molecule type" value="Genomic_DNA"/>
</dbReference>
<dbReference type="AlphaFoldDB" id="A0AAV7SCQ0"/>
<evidence type="ECO:0000313" key="3">
    <source>
        <dbReference type="Proteomes" id="UP001066276"/>
    </source>
</evidence>
<gene>
    <name evidence="2" type="ORF">NDU88_002526</name>
</gene>
<reference evidence="2" key="1">
    <citation type="journal article" date="2022" name="bioRxiv">
        <title>Sequencing and chromosome-scale assembly of the giantPleurodeles waltlgenome.</title>
        <authorList>
            <person name="Brown T."/>
            <person name="Elewa A."/>
            <person name="Iarovenko S."/>
            <person name="Subramanian E."/>
            <person name="Araus A.J."/>
            <person name="Petzold A."/>
            <person name="Susuki M."/>
            <person name="Suzuki K.-i.T."/>
            <person name="Hayashi T."/>
            <person name="Toyoda A."/>
            <person name="Oliveira C."/>
            <person name="Osipova E."/>
            <person name="Leigh N.D."/>
            <person name="Simon A."/>
            <person name="Yun M.H."/>
        </authorList>
    </citation>
    <scope>NUCLEOTIDE SEQUENCE</scope>
    <source>
        <strain evidence="2">20211129_DDA</strain>
        <tissue evidence="2">Liver</tissue>
    </source>
</reference>
<feature type="compositionally biased region" description="Gly residues" evidence="1">
    <location>
        <begin position="68"/>
        <end position="77"/>
    </location>
</feature>
<feature type="region of interest" description="Disordered" evidence="1">
    <location>
        <begin position="1"/>
        <end position="121"/>
    </location>
</feature>
<evidence type="ECO:0000313" key="2">
    <source>
        <dbReference type="EMBL" id="KAJ1162047.1"/>
    </source>
</evidence>
<dbReference type="Proteomes" id="UP001066276">
    <property type="component" value="Chromosome 4_2"/>
</dbReference>
<comment type="caution">
    <text evidence="2">The sequence shown here is derived from an EMBL/GenBank/DDBJ whole genome shotgun (WGS) entry which is preliminary data.</text>
</comment>
<keyword evidence="3" id="KW-1185">Reference proteome</keyword>
<accession>A0AAV7SCQ0</accession>
<name>A0AAV7SCQ0_PLEWA</name>
<proteinExistence type="predicted"/>
<protein>
    <submittedName>
        <fullName evidence="2">Uncharacterized protein</fullName>
    </submittedName>
</protein>